<name>A0A447N265_SALET</name>
<organism evidence="1 2">
    <name type="scientific">Salmonella enterica I</name>
    <dbReference type="NCBI Taxonomy" id="59201"/>
    <lineage>
        <taxon>Bacteria</taxon>
        <taxon>Pseudomonadati</taxon>
        <taxon>Pseudomonadota</taxon>
        <taxon>Gammaproteobacteria</taxon>
        <taxon>Enterobacterales</taxon>
        <taxon>Enterobacteriaceae</taxon>
        <taxon>Salmonella</taxon>
    </lineage>
</organism>
<reference evidence="1 2" key="1">
    <citation type="submission" date="2018-12" db="EMBL/GenBank/DDBJ databases">
        <authorList>
            <consortium name="Pathogen Informatics"/>
        </authorList>
    </citation>
    <scope>NUCLEOTIDE SEQUENCE [LARGE SCALE GENOMIC DNA]</scope>
    <source>
        <strain evidence="1 2">NCTC129</strain>
    </source>
</reference>
<proteinExistence type="predicted"/>
<dbReference type="EMBL" id="LR134140">
    <property type="protein sequence ID" value="VDZ97424.1"/>
    <property type="molecule type" value="Genomic_DNA"/>
</dbReference>
<gene>
    <name evidence="1" type="ORF">NCTC129_03645</name>
</gene>
<sequence>MRLRFYFLYRVVLQFLNRAFYVIFLRHQVGSPSSLIEYVSIASPRWMLKMRLLCSLFNGFSQPYHKQVYPAGKITAMGIMQRHRQWSGAILR</sequence>
<accession>A0A447N265</accession>
<dbReference type="Proteomes" id="UP000282086">
    <property type="component" value="Chromosome"/>
</dbReference>
<protein>
    <submittedName>
        <fullName evidence="1">Uncharacterized protein</fullName>
    </submittedName>
</protein>
<evidence type="ECO:0000313" key="1">
    <source>
        <dbReference type="EMBL" id="VDZ97424.1"/>
    </source>
</evidence>
<evidence type="ECO:0000313" key="2">
    <source>
        <dbReference type="Proteomes" id="UP000282086"/>
    </source>
</evidence>
<dbReference type="AlphaFoldDB" id="A0A447N265"/>